<evidence type="ECO:0000313" key="1">
    <source>
        <dbReference type="EMBL" id="RGP81302.1"/>
    </source>
</evidence>
<keyword evidence="2" id="KW-1185">Reference proteome</keyword>
<accession>A0A395TAG4</accession>
<gene>
    <name evidence="1" type="ORF">FLONG3_446</name>
</gene>
<dbReference type="Proteomes" id="UP000266234">
    <property type="component" value="Unassembled WGS sequence"/>
</dbReference>
<dbReference type="OrthoDB" id="10527531at2759"/>
<reference evidence="1 2" key="1">
    <citation type="journal article" date="2018" name="PLoS Pathog.">
        <title>Evolution of structural diversity of trichothecenes, a family of toxins produced by plant pathogenic and entomopathogenic fungi.</title>
        <authorList>
            <person name="Proctor R.H."/>
            <person name="McCormick S.P."/>
            <person name="Kim H.S."/>
            <person name="Cardoza R.E."/>
            <person name="Stanley A.M."/>
            <person name="Lindo L."/>
            <person name="Kelly A."/>
            <person name="Brown D.W."/>
            <person name="Lee T."/>
            <person name="Vaughan M.M."/>
            <person name="Alexander N.J."/>
            <person name="Busman M."/>
            <person name="Gutierrez S."/>
        </authorList>
    </citation>
    <scope>NUCLEOTIDE SEQUENCE [LARGE SCALE GENOMIC DNA]</scope>
    <source>
        <strain evidence="1 2">NRRL 20695</strain>
    </source>
</reference>
<evidence type="ECO:0000313" key="2">
    <source>
        <dbReference type="Proteomes" id="UP000266234"/>
    </source>
</evidence>
<dbReference type="EMBL" id="PXOG01000011">
    <property type="protein sequence ID" value="RGP81302.1"/>
    <property type="molecule type" value="Genomic_DNA"/>
</dbReference>
<dbReference type="AlphaFoldDB" id="A0A395TAG4"/>
<sequence length="301" mass="34605">MHKSPSPRQSNYFTLTIRPVEMAPSAQMMQRPDVRHALEEAQKHVRFGGALDISNDPPSAQTSRLLTIPTEIQRLIWKSTMPPRRHECDDFDAGDTRVFRVPRLKPPVAFSVCKQTRTVAKSLWKKLEYQGPDSAATMIDGMIPYSYYDPLCDWAVIWGCDMKFYATLGPLGFGAGLPILQPFNHIEIFLERVADPVYDLPANPVFSNRDRNQPLHVYISVYRLLERPSNRIRHINIETDAPCTKEIPQHDFENYNNIIMWIADMKDLVGTELCPMVTLLEYYPDGGRTYNDIEDLCSRSR</sequence>
<comment type="caution">
    <text evidence="1">The sequence shown here is derived from an EMBL/GenBank/DDBJ whole genome shotgun (WGS) entry which is preliminary data.</text>
</comment>
<name>A0A395TAG4_9HYPO</name>
<organism evidence="1 2">
    <name type="scientific">Fusarium longipes</name>
    <dbReference type="NCBI Taxonomy" id="694270"/>
    <lineage>
        <taxon>Eukaryota</taxon>
        <taxon>Fungi</taxon>
        <taxon>Dikarya</taxon>
        <taxon>Ascomycota</taxon>
        <taxon>Pezizomycotina</taxon>
        <taxon>Sordariomycetes</taxon>
        <taxon>Hypocreomycetidae</taxon>
        <taxon>Hypocreales</taxon>
        <taxon>Nectriaceae</taxon>
        <taxon>Fusarium</taxon>
    </lineage>
</organism>
<proteinExistence type="predicted"/>
<protein>
    <submittedName>
        <fullName evidence="1">Uncharacterized protein</fullName>
    </submittedName>
</protein>